<sequence length="779" mass="81393">MPACVPARATESSRTNRAHPPHSPPPAPRRRFRVHGADLSASLAVFLIALPLSLGIALATGAPLQAGLVAAAVGGLVAGRLGGSPLQVSGPAAGLTVVTAELIHRYGWRTTCAITVLAGLAQLGLGCLRVARTALAVSPAIVHGMLAGIGATIAVAQLHIVLGGTPQSAVLDNLHALPAQLAQLHPAALATSALTLAVLFAWPRLPGRAGRLLRRAPGALVAVTAATTAAALAGLSLPKVELPSWHSHALAGLPEEPAFGLATAVLTITLVCSVQSLLGAVAVDKLVAGQPGMARSNLDRELLGQGSANIVSGALGGLPVAGVAVRSSANVHAGAVSRNSTMLHGVWVVVAALLMVPVLELIPLAALAALVMAVGIQMVSLNHIRTITRHREVLVYAVTTLGVVLLGVLEGVALGVAVAVTVALHRLARTRITHDEKDGVHYVHVRGQLTFLAVPRLSRALHLVPHGAEAVVELDGSFMDHAAYETLQDWQKTHTAQGGGSVEISGRAGLRIAEPTEATGCRCRPWTPWRNHHCEDPRPDPVGEQPEQAADDGTGGHRLARGISTFQRNTAPLVRDELARLAREGQRPSQLFLTCADSRLVTSMITSSGPGDLFVVRNVGNLVPLPGAESGDDSVAAAIEYAVDVLAVRSITVCGHSGCGAMQALLNTDPGGARTPLKRWLRHGRPSLERMADKERPWARLAGRAPADATEQLCLTNVVQQLEHLKAHESVARALHEGRLELHGMYFHVGEAQAYLLTGGSELFRHVEAHDTKEQRSPV</sequence>
<protein>
    <submittedName>
        <fullName evidence="11">Transporter</fullName>
    </submittedName>
</protein>
<dbReference type="InterPro" id="IPR001902">
    <property type="entry name" value="SLC26A/SulP_fam"/>
</dbReference>
<keyword evidence="12" id="KW-1185">Reference proteome</keyword>
<reference evidence="11" key="1">
    <citation type="journal article" date="2014" name="Int. J. Syst. Evol. Microbiol.">
        <title>Complete genome sequence of Corynebacterium casei LMG S-19264T (=DSM 44701T), isolated from a smear-ripened cheese.</title>
        <authorList>
            <consortium name="US DOE Joint Genome Institute (JGI-PGF)"/>
            <person name="Walter F."/>
            <person name="Albersmeier A."/>
            <person name="Kalinowski J."/>
            <person name="Ruckert C."/>
        </authorList>
    </citation>
    <scope>NUCLEOTIDE SEQUENCE</scope>
    <source>
        <strain evidence="11">JCM 4815</strain>
    </source>
</reference>
<evidence type="ECO:0000256" key="3">
    <source>
        <dbReference type="ARBA" id="ARBA00022692"/>
    </source>
</evidence>
<keyword evidence="7" id="KW-0479">Metal-binding</keyword>
<dbReference type="InterPro" id="IPR001765">
    <property type="entry name" value="Carbonic_anhydrase"/>
</dbReference>
<organism evidence="11 12">
    <name type="scientific">Streptomyces poonensis</name>
    <dbReference type="NCBI Taxonomy" id="68255"/>
    <lineage>
        <taxon>Bacteria</taxon>
        <taxon>Bacillati</taxon>
        <taxon>Actinomycetota</taxon>
        <taxon>Actinomycetes</taxon>
        <taxon>Kitasatosporales</taxon>
        <taxon>Streptomycetaceae</taxon>
        <taxon>Streptomyces</taxon>
    </lineage>
</organism>
<dbReference type="SUPFAM" id="SSF53056">
    <property type="entry name" value="beta-carbonic anhydrase, cab"/>
    <property type="match status" value="1"/>
</dbReference>
<reference evidence="11" key="2">
    <citation type="submission" date="2020-09" db="EMBL/GenBank/DDBJ databases">
        <authorList>
            <person name="Sun Q."/>
            <person name="Ohkuma M."/>
        </authorList>
    </citation>
    <scope>NUCLEOTIDE SEQUENCE</scope>
    <source>
        <strain evidence="11">JCM 4815</strain>
    </source>
</reference>
<dbReference type="RefSeq" id="WP_189860376.1">
    <property type="nucleotide sequence ID" value="NZ_BMVW01000006.1"/>
</dbReference>
<feature type="binding site" evidence="7">
    <location>
        <position position="656"/>
    </location>
    <ligand>
        <name>Zn(2+)</name>
        <dbReference type="ChEBI" id="CHEBI:29105"/>
    </ligand>
</feature>
<evidence type="ECO:0000256" key="5">
    <source>
        <dbReference type="ARBA" id="ARBA00023136"/>
    </source>
</evidence>
<dbReference type="GO" id="GO:0004089">
    <property type="term" value="F:carbonate dehydratase activity"/>
    <property type="evidence" value="ECO:0007669"/>
    <property type="project" value="InterPro"/>
</dbReference>
<proteinExistence type="inferred from homology"/>
<keyword evidence="7" id="KW-0862">Zinc</keyword>
<accession>A0A918PLI3</accession>
<evidence type="ECO:0000256" key="9">
    <source>
        <dbReference type="SAM" id="Phobius"/>
    </source>
</evidence>
<gene>
    <name evidence="11" type="ORF">GCM10010365_37100</name>
</gene>
<feature type="binding site" evidence="7">
    <location>
        <position position="659"/>
    </location>
    <ligand>
        <name>Zn(2+)</name>
        <dbReference type="ChEBI" id="CHEBI:29105"/>
    </ligand>
</feature>
<dbReference type="Pfam" id="PF00916">
    <property type="entry name" value="Sulfate_transp"/>
    <property type="match status" value="1"/>
</dbReference>
<feature type="transmembrane region" description="Helical" evidence="9">
    <location>
        <begin position="302"/>
        <end position="325"/>
    </location>
</feature>
<feature type="transmembrane region" description="Helical" evidence="9">
    <location>
        <begin position="345"/>
        <end position="372"/>
    </location>
</feature>
<dbReference type="AlphaFoldDB" id="A0A918PLI3"/>
<dbReference type="GO" id="GO:0055085">
    <property type="term" value="P:transmembrane transport"/>
    <property type="evidence" value="ECO:0007669"/>
    <property type="project" value="InterPro"/>
</dbReference>
<comment type="function">
    <text evidence="6">Catalyzes the reversible hydration of carbon dioxide to form bicarbonate.</text>
</comment>
<dbReference type="GO" id="GO:0016020">
    <property type="term" value="C:membrane"/>
    <property type="evidence" value="ECO:0007669"/>
    <property type="project" value="UniProtKB-SubCell"/>
</dbReference>
<keyword evidence="3 9" id="KW-0812">Transmembrane</keyword>
<dbReference type="PANTHER" id="PTHR11814">
    <property type="entry name" value="SULFATE TRANSPORTER"/>
    <property type="match status" value="1"/>
</dbReference>
<feature type="region of interest" description="Disordered" evidence="8">
    <location>
        <begin position="534"/>
        <end position="557"/>
    </location>
</feature>
<feature type="transmembrane region" description="Helical" evidence="9">
    <location>
        <begin position="140"/>
        <end position="162"/>
    </location>
</feature>
<feature type="transmembrane region" description="Helical" evidence="9">
    <location>
        <begin position="39"/>
        <end position="59"/>
    </location>
</feature>
<evidence type="ECO:0000256" key="2">
    <source>
        <dbReference type="ARBA" id="ARBA00006217"/>
    </source>
</evidence>
<dbReference type="Gene3D" id="3.40.1050.10">
    <property type="entry name" value="Carbonic anhydrase"/>
    <property type="match status" value="1"/>
</dbReference>
<evidence type="ECO:0000256" key="6">
    <source>
        <dbReference type="ARBA" id="ARBA00024993"/>
    </source>
</evidence>
<feature type="transmembrane region" description="Helical" evidence="9">
    <location>
        <begin position="106"/>
        <end position="128"/>
    </location>
</feature>
<evidence type="ECO:0000259" key="10">
    <source>
        <dbReference type="Pfam" id="PF00916"/>
    </source>
</evidence>
<feature type="transmembrane region" description="Helical" evidence="9">
    <location>
        <begin position="393"/>
        <end position="424"/>
    </location>
</feature>
<evidence type="ECO:0000313" key="11">
    <source>
        <dbReference type="EMBL" id="GGZ13810.1"/>
    </source>
</evidence>
<dbReference type="GO" id="GO:0008270">
    <property type="term" value="F:zinc ion binding"/>
    <property type="evidence" value="ECO:0007669"/>
    <property type="project" value="InterPro"/>
</dbReference>
<feature type="binding site" evidence="7">
    <location>
        <position position="595"/>
    </location>
    <ligand>
        <name>Zn(2+)</name>
        <dbReference type="ChEBI" id="CHEBI:29105"/>
    </ligand>
</feature>
<dbReference type="InterPro" id="IPR036874">
    <property type="entry name" value="Carbonic_anhydrase_sf"/>
</dbReference>
<comment type="similarity">
    <text evidence="2">Belongs to the beta-class carbonic anhydrase family.</text>
</comment>
<feature type="transmembrane region" description="Helical" evidence="9">
    <location>
        <begin position="258"/>
        <end position="281"/>
    </location>
</feature>
<comment type="cofactor">
    <cofactor evidence="7">
        <name>Zn(2+)</name>
        <dbReference type="ChEBI" id="CHEBI:29105"/>
    </cofactor>
    <text evidence="7">Binds 1 zinc ion per subunit.</text>
</comment>
<feature type="transmembrane region" description="Helical" evidence="9">
    <location>
        <begin position="182"/>
        <end position="205"/>
    </location>
</feature>
<evidence type="ECO:0000256" key="1">
    <source>
        <dbReference type="ARBA" id="ARBA00004141"/>
    </source>
</evidence>
<name>A0A918PLI3_9ACTN</name>
<keyword evidence="5 9" id="KW-0472">Membrane</keyword>
<comment type="subcellular location">
    <subcellularLocation>
        <location evidence="1">Membrane</location>
        <topology evidence="1">Multi-pass membrane protein</topology>
    </subcellularLocation>
</comment>
<feature type="domain" description="SLC26A/SulP transporter" evidence="10">
    <location>
        <begin position="37"/>
        <end position="398"/>
    </location>
</feature>
<dbReference type="Pfam" id="PF00484">
    <property type="entry name" value="Pro_CA"/>
    <property type="match status" value="1"/>
</dbReference>
<feature type="region of interest" description="Disordered" evidence="8">
    <location>
        <begin position="1"/>
        <end position="30"/>
    </location>
</feature>
<feature type="binding site" evidence="7">
    <location>
        <position position="597"/>
    </location>
    <ligand>
        <name>Zn(2+)</name>
        <dbReference type="ChEBI" id="CHEBI:29105"/>
    </ligand>
</feature>
<evidence type="ECO:0000256" key="7">
    <source>
        <dbReference type="PIRSR" id="PIRSR601765-1"/>
    </source>
</evidence>
<evidence type="ECO:0000256" key="8">
    <source>
        <dbReference type="SAM" id="MobiDB-lite"/>
    </source>
</evidence>
<evidence type="ECO:0000313" key="12">
    <source>
        <dbReference type="Proteomes" id="UP000622166"/>
    </source>
</evidence>
<comment type="caution">
    <text evidence="11">The sequence shown here is derived from an EMBL/GenBank/DDBJ whole genome shotgun (WGS) entry which is preliminary data.</text>
</comment>
<feature type="transmembrane region" description="Helical" evidence="9">
    <location>
        <begin position="217"/>
        <end position="238"/>
    </location>
</feature>
<dbReference type="Proteomes" id="UP000622166">
    <property type="component" value="Unassembled WGS sequence"/>
</dbReference>
<evidence type="ECO:0000256" key="4">
    <source>
        <dbReference type="ARBA" id="ARBA00022989"/>
    </source>
</evidence>
<keyword evidence="4 9" id="KW-1133">Transmembrane helix</keyword>
<dbReference type="InterPro" id="IPR011547">
    <property type="entry name" value="SLC26A/SulP_dom"/>
</dbReference>
<dbReference type="SMART" id="SM00947">
    <property type="entry name" value="Pro_CA"/>
    <property type="match status" value="1"/>
</dbReference>
<dbReference type="EMBL" id="BMVW01000006">
    <property type="protein sequence ID" value="GGZ13810.1"/>
    <property type="molecule type" value="Genomic_DNA"/>
</dbReference>